<feature type="chain" id="PRO_5017296977" evidence="2">
    <location>
        <begin position="27"/>
        <end position="61"/>
    </location>
</feature>
<dbReference type="VEuPathDB" id="FungiDB:BO80DRAFT_72164"/>
<feature type="transmembrane region" description="Helical" evidence="1">
    <location>
        <begin position="36"/>
        <end position="55"/>
    </location>
</feature>
<protein>
    <submittedName>
        <fullName evidence="3">Uncharacterized protein</fullName>
    </submittedName>
</protein>
<dbReference type="RefSeq" id="XP_025575514.1">
    <property type="nucleotide sequence ID" value="XM_025724747.1"/>
</dbReference>
<dbReference type="EMBL" id="KZ824437">
    <property type="protein sequence ID" value="RAL01187.1"/>
    <property type="molecule type" value="Genomic_DNA"/>
</dbReference>
<feature type="signal peptide" evidence="2">
    <location>
        <begin position="1"/>
        <end position="26"/>
    </location>
</feature>
<keyword evidence="1" id="KW-0472">Membrane</keyword>
<sequence length="61" mass="6952">MQFMMMNSSLSVVILCICRILSLCHLQKCYMCIEANGFFMGFYLASLLIDPILAIKELGIR</sequence>
<name>A0A395H001_9EURO</name>
<keyword evidence="1" id="KW-0812">Transmembrane</keyword>
<dbReference type="OrthoDB" id="10460547at2759"/>
<evidence type="ECO:0000256" key="2">
    <source>
        <dbReference type="SAM" id="SignalP"/>
    </source>
</evidence>
<accession>A0A395H001</accession>
<keyword evidence="1" id="KW-1133">Transmembrane helix</keyword>
<keyword evidence="2" id="KW-0732">Signal</keyword>
<reference evidence="3 4" key="1">
    <citation type="submission" date="2018-02" db="EMBL/GenBank/DDBJ databases">
        <title>The genomes of Aspergillus section Nigri reveals drivers in fungal speciation.</title>
        <authorList>
            <consortium name="DOE Joint Genome Institute"/>
            <person name="Vesth T.C."/>
            <person name="Nybo J."/>
            <person name="Theobald S."/>
            <person name="Brandl J."/>
            <person name="Frisvad J.C."/>
            <person name="Nielsen K.F."/>
            <person name="Lyhne E.K."/>
            <person name="Kogle M.E."/>
            <person name="Kuo A."/>
            <person name="Riley R."/>
            <person name="Clum A."/>
            <person name="Nolan M."/>
            <person name="Lipzen A."/>
            <person name="Salamov A."/>
            <person name="Henrissat B."/>
            <person name="Wiebenga A."/>
            <person name="De vries R.P."/>
            <person name="Grigoriev I.V."/>
            <person name="Mortensen U.H."/>
            <person name="Andersen M.R."/>
            <person name="Baker S.E."/>
        </authorList>
    </citation>
    <scope>NUCLEOTIDE SEQUENCE [LARGE SCALE GENOMIC DNA]</scope>
    <source>
        <strain evidence="3 4">CBS 121593</strain>
    </source>
</reference>
<dbReference type="GeneID" id="37229612"/>
<dbReference type="Proteomes" id="UP000249402">
    <property type="component" value="Unassembled WGS sequence"/>
</dbReference>
<evidence type="ECO:0000256" key="1">
    <source>
        <dbReference type="SAM" id="Phobius"/>
    </source>
</evidence>
<dbReference type="AlphaFoldDB" id="A0A395H001"/>
<organism evidence="3 4">
    <name type="scientific">Aspergillus ibericus CBS 121593</name>
    <dbReference type="NCBI Taxonomy" id="1448316"/>
    <lineage>
        <taxon>Eukaryota</taxon>
        <taxon>Fungi</taxon>
        <taxon>Dikarya</taxon>
        <taxon>Ascomycota</taxon>
        <taxon>Pezizomycotina</taxon>
        <taxon>Eurotiomycetes</taxon>
        <taxon>Eurotiomycetidae</taxon>
        <taxon>Eurotiales</taxon>
        <taxon>Aspergillaceae</taxon>
        <taxon>Aspergillus</taxon>
        <taxon>Aspergillus subgen. Circumdati</taxon>
    </lineage>
</organism>
<keyword evidence="4" id="KW-1185">Reference proteome</keyword>
<evidence type="ECO:0000313" key="3">
    <source>
        <dbReference type="EMBL" id="RAL01187.1"/>
    </source>
</evidence>
<gene>
    <name evidence="3" type="ORF">BO80DRAFT_72164</name>
</gene>
<proteinExistence type="predicted"/>
<evidence type="ECO:0000313" key="4">
    <source>
        <dbReference type="Proteomes" id="UP000249402"/>
    </source>
</evidence>